<dbReference type="OrthoDB" id="9790442at2"/>
<evidence type="ECO:0000256" key="6">
    <source>
        <dbReference type="PROSITE-ProRule" id="PRU00169"/>
    </source>
</evidence>
<evidence type="ECO:0000259" key="9">
    <source>
        <dbReference type="PROSITE" id="PS51755"/>
    </source>
</evidence>
<feature type="modified residue" description="4-aspartylphosphate" evidence="6">
    <location>
        <position position="53"/>
    </location>
</feature>
<evidence type="ECO:0000259" key="8">
    <source>
        <dbReference type="PROSITE" id="PS50110"/>
    </source>
</evidence>
<dbReference type="SMART" id="SM00862">
    <property type="entry name" value="Trans_reg_C"/>
    <property type="match status" value="1"/>
</dbReference>
<protein>
    <submittedName>
        <fullName evidence="10">Transcriptional regulatory protein walR</fullName>
    </submittedName>
</protein>
<dbReference type="GO" id="GO:0006355">
    <property type="term" value="P:regulation of DNA-templated transcription"/>
    <property type="evidence" value="ECO:0007669"/>
    <property type="project" value="InterPro"/>
</dbReference>
<dbReference type="PROSITE" id="PS50110">
    <property type="entry name" value="RESPONSE_REGULATORY"/>
    <property type="match status" value="1"/>
</dbReference>
<keyword evidence="3" id="KW-0805">Transcription regulation</keyword>
<dbReference type="Gene3D" id="3.40.50.2300">
    <property type="match status" value="1"/>
</dbReference>
<dbReference type="InterPro" id="IPR001867">
    <property type="entry name" value="OmpR/PhoB-type_DNA-bd"/>
</dbReference>
<dbReference type="HOGENOM" id="CLU_000445_30_3_9"/>
<feature type="DNA-binding region" description="OmpR/PhoB-type" evidence="7">
    <location>
        <begin position="127"/>
        <end position="227"/>
    </location>
</feature>
<evidence type="ECO:0000313" key="10">
    <source>
        <dbReference type="EMBL" id="AIC95897.1"/>
    </source>
</evidence>
<dbReference type="Pfam" id="PF00486">
    <property type="entry name" value="Trans_reg_C"/>
    <property type="match status" value="1"/>
</dbReference>
<evidence type="ECO:0000256" key="4">
    <source>
        <dbReference type="ARBA" id="ARBA00023125"/>
    </source>
</evidence>
<keyword evidence="1 6" id="KW-0597">Phosphoprotein</keyword>
<dbReference type="InterPro" id="IPR036388">
    <property type="entry name" value="WH-like_DNA-bd_sf"/>
</dbReference>
<proteinExistence type="predicted"/>
<evidence type="ECO:0000256" key="3">
    <source>
        <dbReference type="ARBA" id="ARBA00023015"/>
    </source>
</evidence>
<dbReference type="Pfam" id="PF00072">
    <property type="entry name" value="Response_reg"/>
    <property type="match status" value="1"/>
</dbReference>
<dbReference type="InterPro" id="IPR039420">
    <property type="entry name" value="WalR-like"/>
</dbReference>
<feature type="domain" description="Response regulatory" evidence="8">
    <location>
        <begin position="2"/>
        <end position="117"/>
    </location>
</feature>
<dbReference type="SUPFAM" id="SSF52172">
    <property type="entry name" value="CheY-like"/>
    <property type="match status" value="1"/>
</dbReference>
<dbReference type="PANTHER" id="PTHR48111">
    <property type="entry name" value="REGULATOR OF RPOS"/>
    <property type="match status" value="1"/>
</dbReference>
<dbReference type="AlphaFoldDB" id="A0A060M0D4"/>
<feature type="domain" description="OmpR/PhoB-type" evidence="9">
    <location>
        <begin position="127"/>
        <end position="227"/>
    </location>
</feature>
<evidence type="ECO:0000256" key="1">
    <source>
        <dbReference type="ARBA" id="ARBA00022553"/>
    </source>
</evidence>
<dbReference type="KEGG" id="ble:BleG1_3350"/>
<evidence type="ECO:0000256" key="2">
    <source>
        <dbReference type="ARBA" id="ARBA00023012"/>
    </source>
</evidence>
<keyword evidence="4 7" id="KW-0238">DNA-binding</keyword>
<dbReference type="Gene3D" id="6.10.250.690">
    <property type="match status" value="1"/>
</dbReference>
<keyword evidence="2" id="KW-0902">Two-component regulatory system</keyword>
<dbReference type="InterPro" id="IPR001789">
    <property type="entry name" value="Sig_transdc_resp-reg_receiver"/>
</dbReference>
<dbReference type="STRING" id="1246626.BleG1_3350"/>
<dbReference type="PATRIC" id="fig|1246626.3.peg.3327"/>
<dbReference type="GO" id="GO:0000156">
    <property type="term" value="F:phosphorelay response regulator activity"/>
    <property type="evidence" value="ECO:0007669"/>
    <property type="project" value="TreeGrafter"/>
</dbReference>
<keyword evidence="11" id="KW-1185">Reference proteome</keyword>
<reference evidence="10 11" key="1">
    <citation type="journal article" date="2014" name="Gene">
        <title>A comparative genomic analysis of the alkalitolerant soil bacterium Bacillus lehensis G1.</title>
        <authorList>
            <person name="Noor Y.M."/>
            <person name="Samsulrizal N.H."/>
            <person name="Jema'on N.A."/>
            <person name="Low K.O."/>
            <person name="Ramli A.N."/>
            <person name="Alias N.I."/>
            <person name="Damis S.I."/>
            <person name="Fuzi S.F."/>
            <person name="Isa M.N."/>
            <person name="Murad A.M."/>
            <person name="Raih M.F."/>
            <person name="Bakar F.D."/>
            <person name="Najimudin N."/>
            <person name="Mahadi N.M."/>
            <person name="Illias R.M."/>
        </authorList>
    </citation>
    <scope>NUCLEOTIDE SEQUENCE [LARGE SCALE GENOMIC DNA]</scope>
    <source>
        <strain evidence="10 11">G1</strain>
    </source>
</reference>
<dbReference type="CDD" id="cd00383">
    <property type="entry name" value="trans_reg_C"/>
    <property type="match status" value="1"/>
</dbReference>
<dbReference type="SMART" id="SM00448">
    <property type="entry name" value="REC"/>
    <property type="match status" value="1"/>
</dbReference>
<dbReference type="PANTHER" id="PTHR48111:SF73">
    <property type="entry name" value="ALKALINE PHOSPHATASE SYNTHESIS TRANSCRIPTIONAL REGULATORY PROTEIN PHOP"/>
    <property type="match status" value="1"/>
</dbReference>
<evidence type="ECO:0000256" key="7">
    <source>
        <dbReference type="PROSITE-ProRule" id="PRU01091"/>
    </source>
</evidence>
<dbReference type="eggNOG" id="COG0745">
    <property type="taxonomic scope" value="Bacteria"/>
</dbReference>
<dbReference type="GO" id="GO:0032993">
    <property type="term" value="C:protein-DNA complex"/>
    <property type="evidence" value="ECO:0007669"/>
    <property type="project" value="TreeGrafter"/>
</dbReference>
<keyword evidence="5" id="KW-0804">Transcription</keyword>
<sequence>MKLLLVEDDLIIVSGLEYTLQQEGYDVIVFHTVEKASSFIQHHVKTIDVCLFDLNLPDGSGYDLCASVKQKCDIPVLFLTAIDDEGNVVKGLDMGADDYITKPFRVKELVSRLRTVLRRYERQSMRTEMYPFGPIEIYPLEGKVYKQQQEIHVTALEFRLLMIFAKHIGQVLSRDQLLHMIWDSAGEFVHDNTLTVCIKRLREKIEDDPQKPTFIVTVRGLGYRVGS</sequence>
<dbReference type="Gene3D" id="1.10.10.10">
    <property type="entry name" value="Winged helix-like DNA-binding domain superfamily/Winged helix DNA-binding domain"/>
    <property type="match status" value="1"/>
</dbReference>
<dbReference type="PROSITE" id="PS51755">
    <property type="entry name" value="OMPR_PHOB"/>
    <property type="match status" value="1"/>
</dbReference>
<dbReference type="RefSeq" id="WP_038483348.1">
    <property type="nucleotide sequence ID" value="NZ_CP003923.1"/>
</dbReference>
<dbReference type="InterPro" id="IPR011006">
    <property type="entry name" value="CheY-like_superfamily"/>
</dbReference>
<dbReference type="Proteomes" id="UP000027142">
    <property type="component" value="Chromosome"/>
</dbReference>
<dbReference type="EMBL" id="CP003923">
    <property type="protein sequence ID" value="AIC95897.1"/>
    <property type="molecule type" value="Genomic_DNA"/>
</dbReference>
<organism evidence="10 11">
    <name type="scientific">Shouchella lehensis G1</name>
    <dbReference type="NCBI Taxonomy" id="1246626"/>
    <lineage>
        <taxon>Bacteria</taxon>
        <taxon>Bacillati</taxon>
        <taxon>Bacillota</taxon>
        <taxon>Bacilli</taxon>
        <taxon>Bacillales</taxon>
        <taxon>Bacillaceae</taxon>
        <taxon>Shouchella</taxon>
    </lineage>
</organism>
<evidence type="ECO:0000313" key="11">
    <source>
        <dbReference type="Proteomes" id="UP000027142"/>
    </source>
</evidence>
<accession>A0A060M0D4</accession>
<name>A0A060M0D4_9BACI</name>
<dbReference type="GO" id="GO:0005829">
    <property type="term" value="C:cytosol"/>
    <property type="evidence" value="ECO:0007669"/>
    <property type="project" value="TreeGrafter"/>
</dbReference>
<dbReference type="GO" id="GO:0000976">
    <property type="term" value="F:transcription cis-regulatory region binding"/>
    <property type="evidence" value="ECO:0007669"/>
    <property type="project" value="TreeGrafter"/>
</dbReference>
<gene>
    <name evidence="10" type="ORF">BleG1_3350</name>
</gene>
<evidence type="ECO:0000256" key="5">
    <source>
        <dbReference type="ARBA" id="ARBA00023163"/>
    </source>
</evidence>